<dbReference type="GO" id="GO:0006298">
    <property type="term" value="P:mismatch repair"/>
    <property type="evidence" value="ECO:0007669"/>
    <property type="project" value="InterPro"/>
</dbReference>
<organism evidence="4 5">
    <name type="scientific">Phrynocephalus forsythii</name>
    <dbReference type="NCBI Taxonomy" id="171643"/>
    <lineage>
        <taxon>Eukaryota</taxon>
        <taxon>Metazoa</taxon>
        <taxon>Chordata</taxon>
        <taxon>Craniata</taxon>
        <taxon>Vertebrata</taxon>
        <taxon>Euteleostomi</taxon>
        <taxon>Lepidosauria</taxon>
        <taxon>Squamata</taxon>
        <taxon>Bifurcata</taxon>
        <taxon>Unidentata</taxon>
        <taxon>Episquamata</taxon>
        <taxon>Toxicofera</taxon>
        <taxon>Iguania</taxon>
        <taxon>Acrodonta</taxon>
        <taxon>Agamidae</taxon>
        <taxon>Agaminae</taxon>
        <taxon>Phrynocephalus</taxon>
    </lineage>
</organism>
<feature type="DNA-binding region" description="HMG box" evidence="1">
    <location>
        <begin position="277"/>
        <end position="345"/>
    </location>
</feature>
<feature type="region of interest" description="Disordered" evidence="2">
    <location>
        <begin position="340"/>
        <end position="362"/>
    </location>
</feature>
<keyword evidence="5" id="KW-1185">Reference proteome</keyword>
<dbReference type="OrthoDB" id="10263226at2759"/>
<evidence type="ECO:0000313" key="5">
    <source>
        <dbReference type="Proteomes" id="UP001142489"/>
    </source>
</evidence>
<dbReference type="GO" id="GO:0140664">
    <property type="term" value="F:ATP-dependent DNA damage sensor activity"/>
    <property type="evidence" value="ECO:0007669"/>
    <property type="project" value="InterPro"/>
</dbReference>
<dbReference type="Pfam" id="PF00505">
    <property type="entry name" value="HMG_box"/>
    <property type="match status" value="1"/>
</dbReference>
<evidence type="ECO:0000256" key="2">
    <source>
        <dbReference type="SAM" id="MobiDB-lite"/>
    </source>
</evidence>
<evidence type="ECO:0000313" key="4">
    <source>
        <dbReference type="EMBL" id="KAJ7345537.1"/>
    </source>
</evidence>
<dbReference type="InterPro" id="IPR009071">
    <property type="entry name" value="HMG_box_dom"/>
</dbReference>
<dbReference type="GO" id="GO:0016887">
    <property type="term" value="F:ATP hydrolysis activity"/>
    <property type="evidence" value="ECO:0007669"/>
    <property type="project" value="InterPro"/>
</dbReference>
<dbReference type="Gene3D" id="1.10.30.10">
    <property type="entry name" value="High mobility group box domain"/>
    <property type="match status" value="1"/>
</dbReference>
<dbReference type="InterPro" id="IPR036910">
    <property type="entry name" value="HMG_box_dom_sf"/>
</dbReference>
<dbReference type="FunFam" id="1.10.30.10:FF:000026">
    <property type="entry name" value="PMS1 homolog 1, mismatch repair system component"/>
    <property type="match status" value="1"/>
</dbReference>
<evidence type="ECO:0000256" key="1">
    <source>
        <dbReference type="PROSITE-ProRule" id="PRU00267"/>
    </source>
</evidence>
<feature type="compositionally biased region" description="Basic and acidic residues" evidence="2">
    <location>
        <begin position="239"/>
        <end position="255"/>
    </location>
</feature>
<dbReference type="AlphaFoldDB" id="A0A9Q0Y8H0"/>
<feature type="region of interest" description="Disordered" evidence="2">
    <location>
        <begin position="229"/>
        <end position="256"/>
    </location>
</feature>
<keyword evidence="1" id="KW-0238">DNA-binding</keyword>
<dbReference type="SUPFAM" id="SSF54211">
    <property type="entry name" value="Ribosomal protein S5 domain 2-like"/>
    <property type="match status" value="1"/>
</dbReference>
<protein>
    <recommendedName>
        <fullName evidence="3">HMG box domain-containing protein</fullName>
    </recommendedName>
</protein>
<dbReference type="SMART" id="SM00398">
    <property type="entry name" value="HMG"/>
    <property type="match status" value="1"/>
</dbReference>
<dbReference type="SUPFAM" id="SSF47095">
    <property type="entry name" value="HMG-box"/>
    <property type="match status" value="1"/>
</dbReference>
<sequence>MPPSALDVNITPDKSQVLLHNKESICHAMEDVLTSLYGPLCQATSCGSDKMDATVGELSCSETEQTGAPVSETKSKQHRDPHIRAPLFSFHSDVQNSEIEEATDVCLKNQALCDNSSQAFPSQTHIAGNEIGGSNSFQDDSLSMLLCEDQQENSMVKGNLGNNTLIGISSKNSTEDDLGNGLFQETEKGDGAVILKDSSEVTADKWSLGNAFKNSRGENLNPVRILIPQTEGARPQTKNSRDEQQEFQQKEDMKKTNVVSDKVGRIKAYDMISSQIIRKPMSAFALFAQDHRPELLTKNAKVSAEELMPKMEEMWKALEEQERKKYEEKAARDLERYNRQSRKAKNECMQRSTKEKEKRPKATLKDCLSNQLKLDALFHSPVEKKNTCQAIKIVQVPFSMDSLKHKLHVLEQNISDKDEHCLIHLLNFPDTWIIASQTKIIMLNPYRIEEALLFKRLLEHHKLPIEKLEKPVVLTDSLLGGSRYMDVLCNMSEKSVQFEGSSYLLDSRLISNGFKIKIIPVGPSVVESQVEIEGMANCLPYYGVADLKEILSAVVNNNAKEVHECRPLKVGEAVRLSRQLPLYLSKEDVQDTVCRMKKQLGFQHKTCVHGRPLIHYLTEIPQNN</sequence>
<dbReference type="GO" id="GO:0032389">
    <property type="term" value="C:MutLalpha complex"/>
    <property type="evidence" value="ECO:0007669"/>
    <property type="project" value="TreeGrafter"/>
</dbReference>
<feature type="domain" description="HMG box" evidence="3">
    <location>
        <begin position="277"/>
        <end position="345"/>
    </location>
</feature>
<dbReference type="InterPro" id="IPR020568">
    <property type="entry name" value="Ribosomal_Su5_D2-typ_SF"/>
</dbReference>
<dbReference type="InterPro" id="IPR038973">
    <property type="entry name" value="MutL/Mlh/Pms-like"/>
</dbReference>
<dbReference type="Gene3D" id="3.30.230.10">
    <property type="match status" value="1"/>
</dbReference>
<dbReference type="InterPro" id="IPR014721">
    <property type="entry name" value="Ribsml_uS5_D2-typ_fold_subgr"/>
</dbReference>
<gene>
    <name evidence="4" type="ORF">JRQ81_001487</name>
</gene>
<dbReference type="PANTHER" id="PTHR10073">
    <property type="entry name" value="DNA MISMATCH REPAIR PROTEIN MLH, PMS, MUTL"/>
    <property type="match status" value="1"/>
</dbReference>
<dbReference type="EMBL" id="JAPFRF010000001">
    <property type="protein sequence ID" value="KAJ7345537.1"/>
    <property type="molecule type" value="Genomic_DNA"/>
</dbReference>
<name>A0A9Q0Y8H0_9SAUR</name>
<dbReference type="CDD" id="cd21985">
    <property type="entry name" value="HMG-box_PMS1"/>
    <property type="match status" value="1"/>
</dbReference>
<dbReference type="Proteomes" id="UP001142489">
    <property type="component" value="Unassembled WGS sequence"/>
</dbReference>
<proteinExistence type="predicted"/>
<dbReference type="PROSITE" id="PS50118">
    <property type="entry name" value="HMG_BOX_2"/>
    <property type="match status" value="1"/>
</dbReference>
<dbReference type="PANTHER" id="PTHR10073:SF54">
    <property type="entry name" value="PMS1 PROTEIN HOMOLOG 1"/>
    <property type="match status" value="1"/>
</dbReference>
<reference evidence="4" key="1">
    <citation type="journal article" date="2023" name="DNA Res.">
        <title>Chromosome-level genome assembly of Phrynocephalus forsythii using third-generation DNA sequencing and Hi-C analysis.</title>
        <authorList>
            <person name="Qi Y."/>
            <person name="Zhao W."/>
            <person name="Zhao Y."/>
            <person name="Niu C."/>
            <person name="Cao S."/>
            <person name="Zhang Y."/>
        </authorList>
    </citation>
    <scope>NUCLEOTIDE SEQUENCE</scope>
    <source>
        <tissue evidence="4">Muscle</tissue>
    </source>
</reference>
<accession>A0A9Q0Y8H0</accession>
<dbReference type="GO" id="GO:0003677">
    <property type="term" value="F:DNA binding"/>
    <property type="evidence" value="ECO:0007669"/>
    <property type="project" value="UniProtKB-UniRule"/>
</dbReference>
<evidence type="ECO:0000259" key="3">
    <source>
        <dbReference type="PROSITE" id="PS50118"/>
    </source>
</evidence>
<comment type="caution">
    <text evidence="4">The sequence shown here is derived from an EMBL/GenBank/DDBJ whole genome shotgun (WGS) entry which is preliminary data.</text>
</comment>
<keyword evidence="1" id="KW-0539">Nucleus</keyword>